<protein>
    <submittedName>
        <fullName evidence="2">Uncharacterized protein</fullName>
    </submittedName>
</protein>
<keyword evidence="3" id="KW-1185">Reference proteome</keyword>
<gene>
    <name evidence="2" type="ORF">HD601_004838</name>
</gene>
<name>A0A7W9GUE0_9ACTN</name>
<evidence type="ECO:0000313" key="2">
    <source>
        <dbReference type="EMBL" id="MBB5790263.1"/>
    </source>
</evidence>
<feature type="region of interest" description="Disordered" evidence="1">
    <location>
        <begin position="1"/>
        <end position="22"/>
    </location>
</feature>
<reference evidence="2 3" key="1">
    <citation type="submission" date="2020-08" db="EMBL/GenBank/DDBJ databases">
        <title>Sequencing the genomes of 1000 actinobacteria strains.</title>
        <authorList>
            <person name="Klenk H.-P."/>
        </authorList>
    </citation>
    <scope>NUCLEOTIDE SEQUENCE [LARGE SCALE GENOMIC DNA]</scope>
    <source>
        <strain evidence="2 3">DSM 102122</strain>
    </source>
</reference>
<dbReference type="RefSeq" id="WP_184826198.1">
    <property type="nucleotide sequence ID" value="NZ_JACHMM010000001.1"/>
</dbReference>
<sequence>MTAPTVWPPVGDDLPRPRLGKGSFSDHGAFVRQVEQVSADWMRAGRLTRQDRQAVLVAAARARDELRP</sequence>
<dbReference type="AlphaFoldDB" id="A0A7W9GUE0"/>
<organism evidence="2 3">
    <name type="scientific">Jiangella mangrovi</name>
    <dbReference type="NCBI Taxonomy" id="1524084"/>
    <lineage>
        <taxon>Bacteria</taxon>
        <taxon>Bacillati</taxon>
        <taxon>Actinomycetota</taxon>
        <taxon>Actinomycetes</taxon>
        <taxon>Jiangellales</taxon>
        <taxon>Jiangellaceae</taxon>
        <taxon>Jiangella</taxon>
    </lineage>
</organism>
<accession>A0A7W9GUE0</accession>
<evidence type="ECO:0000313" key="3">
    <source>
        <dbReference type="Proteomes" id="UP000542813"/>
    </source>
</evidence>
<dbReference type="Proteomes" id="UP000542813">
    <property type="component" value="Unassembled WGS sequence"/>
</dbReference>
<proteinExistence type="predicted"/>
<evidence type="ECO:0000256" key="1">
    <source>
        <dbReference type="SAM" id="MobiDB-lite"/>
    </source>
</evidence>
<comment type="caution">
    <text evidence="2">The sequence shown here is derived from an EMBL/GenBank/DDBJ whole genome shotgun (WGS) entry which is preliminary data.</text>
</comment>
<dbReference type="EMBL" id="JACHMM010000001">
    <property type="protein sequence ID" value="MBB5790263.1"/>
    <property type="molecule type" value="Genomic_DNA"/>
</dbReference>